<keyword evidence="3" id="KW-0597">Phosphoprotein</keyword>
<dbReference type="Gene3D" id="1.10.287.130">
    <property type="match status" value="1"/>
</dbReference>
<keyword evidence="7" id="KW-0812">Transmembrane</keyword>
<dbReference type="Gene3D" id="3.30.450.20">
    <property type="entry name" value="PAS domain"/>
    <property type="match status" value="1"/>
</dbReference>
<dbReference type="SUPFAM" id="SSF47384">
    <property type="entry name" value="Homodimeric domain of signal transducing histidine kinase"/>
    <property type="match status" value="1"/>
</dbReference>
<dbReference type="AlphaFoldDB" id="A0A1G8WKI0"/>
<feature type="transmembrane region" description="Helical" evidence="7">
    <location>
        <begin position="119"/>
        <end position="141"/>
    </location>
</feature>
<dbReference type="InterPro" id="IPR003661">
    <property type="entry name" value="HisK_dim/P_dom"/>
</dbReference>
<dbReference type="InterPro" id="IPR003594">
    <property type="entry name" value="HATPase_dom"/>
</dbReference>
<dbReference type="Pfam" id="PF08448">
    <property type="entry name" value="PAS_4"/>
    <property type="match status" value="1"/>
</dbReference>
<keyword evidence="7" id="KW-0472">Membrane</keyword>
<feature type="transmembrane region" description="Helical" evidence="7">
    <location>
        <begin position="153"/>
        <end position="175"/>
    </location>
</feature>
<comment type="catalytic activity">
    <reaction evidence="1">
        <text>ATP + protein L-histidine = ADP + protein N-phospho-L-histidine.</text>
        <dbReference type="EC" id="2.7.13.3"/>
    </reaction>
</comment>
<organism evidence="9 10">
    <name type="scientific">Halovenus aranensis</name>
    <dbReference type="NCBI Taxonomy" id="890420"/>
    <lineage>
        <taxon>Archaea</taxon>
        <taxon>Methanobacteriati</taxon>
        <taxon>Methanobacteriota</taxon>
        <taxon>Stenosarchaea group</taxon>
        <taxon>Halobacteria</taxon>
        <taxon>Halobacteriales</taxon>
        <taxon>Haloarculaceae</taxon>
        <taxon>Halovenus</taxon>
    </lineage>
</organism>
<dbReference type="Gene3D" id="3.30.565.10">
    <property type="entry name" value="Histidine kinase-like ATPase, C-terminal domain"/>
    <property type="match status" value="1"/>
</dbReference>
<dbReference type="Pfam" id="PF16927">
    <property type="entry name" value="HisKA_7TM"/>
    <property type="match status" value="1"/>
</dbReference>
<evidence type="ECO:0000256" key="2">
    <source>
        <dbReference type="ARBA" id="ARBA00012438"/>
    </source>
</evidence>
<keyword evidence="6" id="KW-0902">Two-component regulatory system</keyword>
<protein>
    <recommendedName>
        <fullName evidence="2">histidine kinase</fullName>
        <ecNumber evidence="2">2.7.13.3</ecNumber>
    </recommendedName>
</protein>
<sequence>MLDERKNGFSTFLTGYYAVLATAEIPKLRIIKRETITKEISHNEGSNMGMVGAGAILILATVAIGTVLVAGLATYAHYNATVPAAAEFRNLQVGCTLWGLSELAVYLSPSTGAVLDGLYTARLLFAGLTAVLAVVFVAEYTQSDLLTRPSVRRFLWGGFSAMLLLWVTNPMELAYSDLAVESFQGLNLVTPSFGPVLVCYFLFIYGFYLATFAVLGLFLLDSANVYRKQAALIFGAFFIVVAGTILFIVGGVPREGVDLGIVFNAFGGLAIWVAISRYEFLRVVPLAKESIVDTVTDPVLVFDQDDRLIYSNAAAGQIGVDADDRDRHADDLVPGLKAAMTNGKVIHQHGEETAVERERVFEPAAEELVDHHGRERGRVVVMREVTERHRREQRLDEFASIVSHDLRNPLNVASLHINLVEETDDTAHLDDAANALDRMEELIDDLLTISQAGYASAETEPTPLAQTAQAAWSNVDTGDCALEVATKATVVANKSQLQELFENLFRNAIEHNETPVTVSVDTRGDGFVVTDDGAGIPEDRRESVFDPGVSSAEGGTGLGLYIVRQIAEAHGWTVTVGESAEGGVEFAFAAGERTLLA</sequence>
<dbReference type="PRINTS" id="PR00344">
    <property type="entry name" value="BCTRLSENSOR"/>
</dbReference>
<dbReference type="Pfam" id="PF02518">
    <property type="entry name" value="HATPase_c"/>
    <property type="match status" value="1"/>
</dbReference>
<dbReference type="PANTHER" id="PTHR43711:SF1">
    <property type="entry name" value="HISTIDINE KINASE 1"/>
    <property type="match status" value="1"/>
</dbReference>
<reference evidence="9 10" key="1">
    <citation type="submission" date="2016-10" db="EMBL/GenBank/DDBJ databases">
        <authorList>
            <person name="de Groot N.N."/>
        </authorList>
    </citation>
    <scope>NUCLEOTIDE SEQUENCE [LARGE SCALE GENOMIC DNA]</scope>
    <source>
        <strain evidence="9 10">IBRC-M10015</strain>
    </source>
</reference>
<feature type="transmembrane region" description="Helical" evidence="7">
    <location>
        <begin position="195"/>
        <end position="220"/>
    </location>
</feature>
<feature type="transmembrane region" description="Helical" evidence="7">
    <location>
        <begin position="51"/>
        <end position="76"/>
    </location>
</feature>
<dbReference type="InterPro" id="IPR035965">
    <property type="entry name" value="PAS-like_dom_sf"/>
</dbReference>
<dbReference type="CDD" id="cd00075">
    <property type="entry name" value="HATPase"/>
    <property type="match status" value="1"/>
</dbReference>
<keyword evidence="7" id="KW-1133">Transmembrane helix</keyword>
<dbReference type="PANTHER" id="PTHR43711">
    <property type="entry name" value="TWO-COMPONENT HISTIDINE KINASE"/>
    <property type="match status" value="1"/>
</dbReference>
<dbReference type="SUPFAM" id="SSF55785">
    <property type="entry name" value="PYP-like sensor domain (PAS domain)"/>
    <property type="match status" value="1"/>
</dbReference>
<feature type="domain" description="Histidine kinase" evidence="8">
    <location>
        <begin position="401"/>
        <end position="594"/>
    </location>
</feature>
<evidence type="ECO:0000313" key="9">
    <source>
        <dbReference type="EMBL" id="SDJ78862.1"/>
    </source>
</evidence>
<keyword evidence="4" id="KW-0808">Transferase</keyword>
<evidence type="ECO:0000256" key="3">
    <source>
        <dbReference type="ARBA" id="ARBA00022553"/>
    </source>
</evidence>
<dbReference type="Proteomes" id="UP000198856">
    <property type="component" value="Unassembled WGS sequence"/>
</dbReference>
<dbReference type="PROSITE" id="PS50109">
    <property type="entry name" value="HIS_KIN"/>
    <property type="match status" value="1"/>
</dbReference>
<feature type="transmembrane region" description="Helical" evidence="7">
    <location>
        <begin position="232"/>
        <end position="253"/>
    </location>
</feature>
<gene>
    <name evidence="9" type="ORF">SAMN05216226_10980</name>
</gene>
<dbReference type="CDD" id="cd00082">
    <property type="entry name" value="HisKA"/>
    <property type="match status" value="1"/>
</dbReference>
<dbReference type="InterPro" id="IPR013656">
    <property type="entry name" value="PAS_4"/>
</dbReference>
<dbReference type="SMART" id="SM00387">
    <property type="entry name" value="HATPase_c"/>
    <property type="match status" value="1"/>
</dbReference>
<keyword evidence="10" id="KW-1185">Reference proteome</keyword>
<dbReference type="STRING" id="890420.SAMN05216226_10980"/>
<dbReference type="EMBL" id="FNFC01000009">
    <property type="protein sequence ID" value="SDJ78862.1"/>
    <property type="molecule type" value="Genomic_DNA"/>
</dbReference>
<evidence type="ECO:0000256" key="1">
    <source>
        <dbReference type="ARBA" id="ARBA00000085"/>
    </source>
</evidence>
<dbReference type="InterPro" id="IPR036097">
    <property type="entry name" value="HisK_dim/P_sf"/>
</dbReference>
<dbReference type="InterPro" id="IPR031621">
    <property type="entry name" value="HisKA_7TM"/>
</dbReference>
<dbReference type="InterPro" id="IPR005467">
    <property type="entry name" value="His_kinase_dom"/>
</dbReference>
<proteinExistence type="predicted"/>
<keyword evidence="5 9" id="KW-0418">Kinase</keyword>
<accession>A0A1G8WKI0</accession>
<evidence type="ECO:0000256" key="7">
    <source>
        <dbReference type="SAM" id="Phobius"/>
    </source>
</evidence>
<evidence type="ECO:0000256" key="6">
    <source>
        <dbReference type="ARBA" id="ARBA00023012"/>
    </source>
</evidence>
<evidence type="ECO:0000259" key="8">
    <source>
        <dbReference type="PROSITE" id="PS50109"/>
    </source>
</evidence>
<name>A0A1G8WKI0_9EURY</name>
<dbReference type="InterPro" id="IPR004358">
    <property type="entry name" value="Sig_transdc_His_kin-like_C"/>
</dbReference>
<dbReference type="SMART" id="SM00388">
    <property type="entry name" value="HisKA"/>
    <property type="match status" value="1"/>
</dbReference>
<dbReference type="InterPro" id="IPR036890">
    <property type="entry name" value="HATPase_C_sf"/>
</dbReference>
<evidence type="ECO:0000256" key="5">
    <source>
        <dbReference type="ARBA" id="ARBA00022777"/>
    </source>
</evidence>
<evidence type="ECO:0000256" key="4">
    <source>
        <dbReference type="ARBA" id="ARBA00022679"/>
    </source>
</evidence>
<evidence type="ECO:0000313" key="10">
    <source>
        <dbReference type="Proteomes" id="UP000198856"/>
    </source>
</evidence>
<dbReference type="InterPro" id="IPR050736">
    <property type="entry name" value="Sensor_HK_Regulatory"/>
</dbReference>
<dbReference type="EC" id="2.7.13.3" evidence="2"/>
<dbReference type="SUPFAM" id="SSF55874">
    <property type="entry name" value="ATPase domain of HSP90 chaperone/DNA topoisomerase II/histidine kinase"/>
    <property type="match status" value="1"/>
</dbReference>
<dbReference type="Pfam" id="PF00512">
    <property type="entry name" value="HisKA"/>
    <property type="match status" value="1"/>
</dbReference>
<dbReference type="GO" id="GO:0000155">
    <property type="term" value="F:phosphorelay sensor kinase activity"/>
    <property type="evidence" value="ECO:0007669"/>
    <property type="project" value="InterPro"/>
</dbReference>